<dbReference type="EMBL" id="RHHB01000002">
    <property type="protein sequence ID" value="RNB51873.1"/>
    <property type="molecule type" value="Genomic_DNA"/>
</dbReference>
<accession>A0A3M8AL68</accession>
<reference evidence="5 6" key="1">
    <citation type="submission" date="2018-10" db="EMBL/GenBank/DDBJ databases">
        <title>Isolation, diversity and antibacterial activity of antinobacteria from the wheat rhizosphere soil.</title>
        <authorList>
            <person name="Sun T."/>
        </authorList>
    </citation>
    <scope>NUCLEOTIDE SEQUENCE [LARGE SCALE GENOMIC DNA]</scope>
    <source>
        <strain evidence="5 6">SJ-23</strain>
    </source>
</reference>
<gene>
    <name evidence="5" type="ORF">EDM22_02715</name>
</gene>
<dbReference type="OrthoDB" id="4307011at2"/>
<dbReference type="PANTHER" id="PTHR38445:SF9">
    <property type="entry name" value="HTH-TYPE TRANSCRIPTIONAL REPRESSOR YTRA"/>
    <property type="match status" value="1"/>
</dbReference>
<dbReference type="Pfam" id="PF00392">
    <property type="entry name" value="GntR"/>
    <property type="match status" value="1"/>
</dbReference>
<dbReference type="InterPro" id="IPR000524">
    <property type="entry name" value="Tscrpt_reg_HTH_GntR"/>
</dbReference>
<dbReference type="CDD" id="cd07377">
    <property type="entry name" value="WHTH_GntR"/>
    <property type="match status" value="1"/>
</dbReference>
<keyword evidence="3" id="KW-0804">Transcription</keyword>
<feature type="domain" description="HTH gntR-type" evidence="4">
    <location>
        <begin position="15"/>
        <end position="83"/>
    </location>
</feature>
<keyword evidence="2" id="KW-0238">DNA-binding</keyword>
<dbReference type="PANTHER" id="PTHR38445">
    <property type="entry name" value="HTH-TYPE TRANSCRIPTIONAL REPRESSOR YTRA"/>
    <property type="match status" value="1"/>
</dbReference>
<dbReference type="InterPro" id="IPR036388">
    <property type="entry name" value="WH-like_DNA-bd_sf"/>
</dbReference>
<dbReference type="SUPFAM" id="SSF46785">
    <property type="entry name" value="Winged helix' DNA-binding domain"/>
    <property type="match status" value="1"/>
</dbReference>
<evidence type="ECO:0000259" key="4">
    <source>
        <dbReference type="PROSITE" id="PS50949"/>
    </source>
</evidence>
<evidence type="ECO:0000256" key="2">
    <source>
        <dbReference type="ARBA" id="ARBA00023125"/>
    </source>
</evidence>
<dbReference type="RefSeq" id="WP_122935507.1">
    <property type="nucleotide sequence ID" value="NZ_JBHSNT010000044.1"/>
</dbReference>
<dbReference type="PROSITE" id="PS50949">
    <property type="entry name" value="HTH_GNTR"/>
    <property type="match status" value="1"/>
</dbReference>
<name>A0A3M8AL68_9MICO</name>
<protein>
    <submittedName>
        <fullName evidence="5">GntR family transcriptional regulator</fullName>
    </submittedName>
</protein>
<evidence type="ECO:0000256" key="1">
    <source>
        <dbReference type="ARBA" id="ARBA00023015"/>
    </source>
</evidence>
<evidence type="ECO:0000256" key="3">
    <source>
        <dbReference type="ARBA" id="ARBA00023163"/>
    </source>
</evidence>
<proteinExistence type="predicted"/>
<sequence>MPRLRLVVDAASRTTPPYEQLRSQVVDAVRSGELPAGAKLPTVRALADELGLAVNTVARAYKELEADGIVEGRGRNGTFVRATGDPAEQALQAAASAFAEVAGRLGVPTDAALTAAERALRARP</sequence>
<dbReference type="SMART" id="SM00345">
    <property type="entry name" value="HTH_GNTR"/>
    <property type="match status" value="1"/>
</dbReference>
<keyword evidence="6" id="KW-1185">Reference proteome</keyword>
<dbReference type="InterPro" id="IPR036390">
    <property type="entry name" value="WH_DNA-bd_sf"/>
</dbReference>
<comment type="caution">
    <text evidence="5">The sequence shown here is derived from an EMBL/GenBank/DDBJ whole genome shotgun (WGS) entry which is preliminary data.</text>
</comment>
<dbReference type="Proteomes" id="UP000275048">
    <property type="component" value="Unassembled WGS sequence"/>
</dbReference>
<dbReference type="AlphaFoldDB" id="A0A3M8AL68"/>
<organism evidence="5 6">
    <name type="scientific">Agromyces tardus</name>
    <dbReference type="NCBI Taxonomy" id="2583849"/>
    <lineage>
        <taxon>Bacteria</taxon>
        <taxon>Bacillati</taxon>
        <taxon>Actinomycetota</taxon>
        <taxon>Actinomycetes</taxon>
        <taxon>Micrococcales</taxon>
        <taxon>Microbacteriaceae</taxon>
        <taxon>Agromyces</taxon>
    </lineage>
</organism>
<dbReference type="Gene3D" id="1.10.10.10">
    <property type="entry name" value="Winged helix-like DNA-binding domain superfamily/Winged helix DNA-binding domain"/>
    <property type="match status" value="1"/>
</dbReference>
<dbReference type="GO" id="GO:0003700">
    <property type="term" value="F:DNA-binding transcription factor activity"/>
    <property type="evidence" value="ECO:0007669"/>
    <property type="project" value="InterPro"/>
</dbReference>
<dbReference type="GO" id="GO:0003677">
    <property type="term" value="F:DNA binding"/>
    <property type="evidence" value="ECO:0007669"/>
    <property type="project" value="UniProtKB-KW"/>
</dbReference>
<evidence type="ECO:0000313" key="6">
    <source>
        <dbReference type="Proteomes" id="UP000275048"/>
    </source>
</evidence>
<evidence type="ECO:0000313" key="5">
    <source>
        <dbReference type="EMBL" id="RNB51873.1"/>
    </source>
</evidence>
<keyword evidence="1" id="KW-0805">Transcription regulation</keyword>